<proteinExistence type="predicted"/>
<sequence length="86" mass="8770">MAVTAASVDVADVAIACNENDVGGTRLIIRNSGGQARVCDLGPAGVVFGEGFELDAGDTVMIKVKSGEVIYAVSDAQGTTLKILRT</sequence>
<reference evidence="1" key="1">
    <citation type="journal article" date="2015" name="Nature">
        <title>Complex archaea that bridge the gap between prokaryotes and eukaryotes.</title>
        <authorList>
            <person name="Spang A."/>
            <person name="Saw J.H."/>
            <person name="Jorgensen S.L."/>
            <person name="Zaremba-Niedzwiedzka K."/>
            <person name="Martijn J."/>
            <person name="Lind A.E."/>
            <person name="van Eijk R."/>
            <person name="Schleper C."/>
            <person name="Guy L."/>
            <person name="Ettema T.J."/>
        </authorList>
    </citation>
    <scope>NUCLEOTIDE SEQUENCE</scope>
</reference>
<dbReference type="EMBL" id="LAZR01040455">
    <property type="protein sequence ID" value="KKL14441.1"/>
    <property type="molecule type" value="Genomic_DNA"/>
</dbReference>
<evidence type="ECO:0000313" key="1">
    <source>
        <dbReference type="EMBL" id="KKL14441.1"/>
    </source>
</evidence>
<gene>
    <name evidence="1" type="ORF">LCGC14_2515610</name>
</gene>
<protein>
    <submittedName>
        <fullName evidence="1">Uncharacterized protein</fullName>
    </submittedName>
</protein>
<dbReference type="AlphaFoldDB" id="A0A0F9D9F8"/>
<organism evidence="1">
    <name type="scientific">marine sediment metagenome</name>
    <dbReference type="NCBI Taxonomy" id="412755"/>
    <lineage>
        <taxon>unclassified sequences</taxon>
        <taxon>metagenomes</taxon>
        <taxon>ecological metagenomes</taxon>
    </lineage>
</organism>
<comment type="caution">
    <text evidence="1">The sequence shown here is derived from an EMBL/GenBank/DDBJ whole genome shotgun (WGS) entry which is preliminary data.</text>
</comment>
<name>A0A0F9D9F8_9ZZZZ</name>
<accession>A0A0F9D9F8</accession>